<keyword evidence="4" id="KW-1185">Reference proteome</keyword>
<evidence type="ECO:0000313" key="3">
    <source>
        <dbReference type="EMBL" id="AGF76931.1"/>
    </source>
</evidence>
<dbReference type="Gene3D" id="3.40.50.620">
    <property type="entry name" value="HUPs"/>
    <property type="match status" value="1"/>
</dbReference>
<dbReference type="PANTHER" id="PTHR46268">
    <property type="entry name" value="STRESS RESPONSE PROTEIN NHAX"/>
    <property type="match status" value="1"/>
</dbReference>
<dbReference type="eggNOG" id="COG0589">
    <property type="taxonomic scope" value="Bacteria"/>
</dbReference>
<sequence length="142" mass="15674">MKFEKILLPFDDSTYSINAAHCALSIAKQMGSHVTIINCYDLNPSIMEVPSPLLCDLEEICKSKSENILKVAEEIFRDRGVDYTLKPIRGLPGKILADISKSKEYDLIIMGSQGHSDISGLFLGSVTHKVLSTMYCPVLVVP</sequence>
<dbReference type="AlphaFoldDB" id="M1PKA6"/>
<evidence type="ECO:0000313" key="4">
    <source>
        <dbReference type="Proteomes" id="UP000011721"/>
    </source>
</evidence>
<proteinExistence type="inferred from homology"/>
<reference evidence="4" key="1">
    <citation type="journal article" date="2013" name="Stand. Genomic Sci.">
        <title>Complete genome sequence of Desulfocapsa sulfexigens, a marine deltaproteobacterium specialized in disproportionating inorganic sulfur compounds.</title>
        <authorList>
            <person name="Finster K.W."/>
            <person name="Kjeldsen K.U."/>
            <person name="Kube M."/>
            <person name="Reinhardt R."/>
            <person name="Mussmann M."/>
            <person name="Amann R."/>
            <person name="Schreiber L."/>
        </authorList>
    </citation>
    <scope>NUCLEOTIDE SEQUENCE [LARGE SCALE GENOMIC DNA]</scope>
    <source>
        <strain evidence="4">DSM 10523 / SB164P1</strain>
    </source>
</reference>
<evidence type="ECO:0000259" key="2">
    <source>
        <dbReference type="Pfam" id="PF00582"/>
    </source>
</evidence>
<dbReference type="KEGG" id="dsf:UWK_00346"/>
<organism evidence="3 4">
    <name type="scientific">Desulfocapsa sulfexigens (strain DSM 10523 / SB164P1)</name>
    <dbReference type="NCBI Taxonomy" id="1167006"/>
    <lineage>
        <taxon>Bacteria</taxon>
        <taxon>Pseudomonadati</taxon>
        <taxon>Thermodesulfobacteriota</taxon>
        <taxon>Desulfobulbia</taxon>
        <taxon>Desulfobulbales</taxon>
        <taxon>Desulfocapsaceae</taxon>
        <taxon>Desulfocapsa</taxon>
    </lineage>
</organism>
<dbReference type="InterPro" id="IPR014729">
    <property type="entry name" value="Rossmann-like_a/b/a_fold"/>
</dbReference>
<dbReference type="HOGENOM" id="CLU_049301_11_2_7"/>
<dbReference type="RefSeq" id="WP_015402629.1">
    <property type="nucleotide sequence ID" value="NC_020304.1"/>
</dbReference>
<dbReference type="InterPro" id="IPR006016">
    <property type="entry name" value="UspA"/>
</dbReference>
<dbReference type="SUPFAM" id="SSF52402">
    <property type="entry name" value="Adenine nucleotide alpha hydrolases-like"/>
    <property type="match status" value="1"/>
</dbReference>
<dbReference type="OrthoDB" id="9788959at2"/>
<accession>M1PKA6</accession>
<protein>
    <submittedName>
        <fullName evidence="3">Universal stress protein UspA-like protein</fullName>
    </submittedName>
</protein>
<evidence type="ECO:0000256" key="1">
    <source>
        <dbReference type="ARBA" id="ARBA00008791"/>
    </source>
</evidence>
<dbReference type="InterPro" id="IPR006015">
    <property type="entry name" value="Universal_stress_UspA"/>
</dbReference>
<dbReference type="STRING" id="1167006.UWK_00346"/>
<name>M1PKA6_DESSD</name>
<dbReference type="CDD" id="cd00293">
    <property type="entry name" value="USP-like"/>
    <property type="match status" value="1"/>
</dbReference>
<dbReference type="Pfam" id="PF00582">
    <property type="entry name" value="Usp"/>
    <property type="match status" value="1"/>
</dbReference>
<gene>
    <name evidence="3" type="ordered locus">UWK_00346</name>
</gene>
<dbReference type="PANTHER" id="PTHR46268:SF6">
    <property type="entry name" value="UNIVERSAL STRESS PROTEIN UP12"/>
    <property type="match status" value="1"/>
</dbReference>
<feature type="domain" description="UspA" evidence="2">
    <location>
        <begin position="3"/>
        <end position="142"/>
    </location>
</feature>
<dbReference type="PRINTS" id="PR01438">
    <property type="entry name" value="UNVRSLSTRESS"/>
</dbReference>
<comment type="similarity">
    <text evidence="1">Belongs to the universal stress protein A family.</text>
</comment>
<dbReference type="Proteomes" id="UP000011721">
    <property type="component" value="Chromosome"/>
</dbReference>
<dbReference type="EMBL" id="CP003985">
    <property type="protein sequence ID" value="AGF76931.1"/>
    <property type="molecule type" value="Genomic_DNA"/>
</dbReference>